<evidence type="ECO:0000313" key="2">
    <source>
        <dbReference type="EMBL" id="RSL18704.1"/>
    </source>
</evidence>
<proteinExistence type="predicted"/>
<dbReference type="EMBL" id="RSDW01000001">
    <property type="protein sequence ID" value="RSL18704.1"/>
    <property type="molecule type" value="Genomic_DNA"/>
</dbReference>
<dbReference type="InterPro" id="IPR052026">
    <property type="entry name" value="ExeA_AAA_ATPase_DNA-bind"/>
</dbReference>
<organism evidence="2 3">
    <name type="scientific">Edaphobacter aggregans</name>
    <dbReference type="NCBI Taxonomy" id="570835"/>
    <lineage>
        <taxon>Bacteria</taxon>
        <taxon>Pseudomonadati</taxon>
        <taxon>Acidobacteriota</taxon>
        <taxon>Terriglobia</taxon>
        <taxon>Terriglobales</taxon>
        <taxon>Acidobacteriaceae</taxon>
        <taxon>Edaphobacter</taxon>
    </lineage>
</organism>
<feature type="domain" description="ORC1/DEAH AAA+ ATPase" evidence="1">
    <location>
        <begin position="18"/>
        <end position="196"/>
    </location>
</feature>
<dbReference type="InterPro" id="IPR027417">
    <property type="entry name" value="P-loop_NTPase"/>
</dbReference>
<dbReference type="SUPFAM" id="SSF52540">
    <property type="entry name" value="P-loop containing nucleoside triphosphate hydrolases"/>
    <property type="match status" value="1"/>
</dbReference>
<protein>
    <recommendedName>
        <fullName evidence="1">ORC1/DEAH AAA+ ATPase domain-containing protein</fullName>
    </recommendedName>
</protein>
<gene>
    <name evidence="2" type="ORF">EDE15_4303</name>
</gene>
<evidence type="ECO:0000313" key="3">
    <source>
        <dbReference type="Proteomes" id="UP000269669"/>
    </source>
</evidence>
<dbReference type="AlphaFoldDB" id="A0A3R9R5Y0"/>
<accession>A0A3R9R5Y0</accession>
<dbReference type="Gene3D" id="3.40.50.300">
    <property type="entry name" value="P-loop containing nucleotide triphosphate hydrolases"/>
    <property type="match status" value="1"/>
</dbReference>
<reference evidence="2 3" key="1">
    <citation type="submission" date="2018-12" db="EMBL/GenBank/DDBJ databases">
        <title>Sequencing of bacterial isolates from soil warming experiment in Harvard Forest, Massachusetts, USA.</title>
        <authorList>
            <person name="Deangelis K."/>
        </authorList>
    </citation>
    <scope>NUCLEOTIDE SEQUENCE [LARGE SCALE GENOMIC DNA]</scope>
    <source>
        <strain evidence="2 3">EB153</strain>
    </source>
</reference>
<evidence type="ECO:0000259" key="1">
    <source>
        <dbReference type="Pfam" id="PF13401"/>
    </source>
</evidence>
<dbReference type="GO" id="GO:0016887">
    <property type="term" value="F:ATP hydrolysis activity"/>
    <property type="evidence" value="ECO:0007669"/>
    <property type="project" value="InterPro"/>
</dbReference>
<dbReference type="RefSeq" id="WP_409513317.1">
    <property type="nucleotide sequence ID" value="NZ_RSDW01000001.1"/>
</dbReference>
<dbReference type="PANTHER" id="PTHR35894">
    <property type="entry name" value="GENERAL SECRETION PATHWAY PROTEIN A-RELATED"/>
    <property type="match status" value="1"/>
</dbReference>
<dbReference type="InterPro" id="IPR049945">
    <property type="entry name" value="AAA_22"/>
</dbReference>
<keyword evidence="3" id="KW-1185">Reference proteome</keyword>
<dbReference type="PANTHER" id="PTHR35894:SF5">
    <property type="entry name" value="MU-LIKE PROPHAGE FLUMU DNA TRANSPOSITION PROTEIN B"/>
    <property type="match status" value="1"/>
</dbReference>
<comment type="caution">
    <text evidence="2">The sequence shown here is derived from an EMBL/GenBank/DDBJ whole genome shotgun (WGS) entry which is preliminary data.</text>
</comment>
<name>A0A3R9R5Y0_9BACT</name>
<dbReference type="Proteomes" id="UP000269669">
    <property type="component" value="Unassembled WGS sequence"/>
</dbReference>
<sequence length="296" mass="33683">METLEYKRFVEFCEACRRDRYIGLCYGPPGVGKTLSAIHHSRIQKIVPLDRWNAEASDAKPIDTVFFTPEVVNTPSRIEHHVNRARGVLCSVAKRATRVEQRATLDVLRNRDEAWRVKHREDPDYRPNQPLPLKPTYYDTLHEYEARLEAIQDPTTLIVVDEADRLAMNSLEQLRSIFDQSGLGMVLIGMPGIEKRVARYPQLFSRIGFVHEFRALSDADIQVLLEQRWAPVGIHLPASCPAPEVIAAVIRLTRGNFRLLVRLLTQMERVLAINGLETLSVDVVETARDNLVIGQA</sequence>
<dbReference type="Pfam" id="PF13401">
    <property type="entry name" value="AAA_22"/>
    <property type="match status" value="1"/>
</dbReference>